<feature type="transmembrane region" description="Helical" evidence="6">
    <location>
        <begin position="390"/>
        <end position="411"/>
    </location>
</feature>
<dbReference type="InterPro" id="IPR002797">
    <property type="entry name" value="Polysacc_synth"/>
</dbReference>
<feature type="transmembrane region" description="Helical" evidence="6">
    <location>
        <begin position="88"/>
        <end position="112"/>
    </location>
</feature>
<feature type="transmembrane region" description="Helical" evidence="6">
    <location>
        <begin position="218"/>
        <end position="240"/>
    </location>
</feature>
<evidence type="ECO:0000256" key="1">
    <source>
        <dbReference type="ARBA" id="ARBA00004651"/>
    </source>
</evidence>
<feature type="transmembrane region" description="Helical" evidence="6">
    <location>
        <begin position="124"/>
        <end position="150"/>
    </location>
</feature>
<evidence type="ECO:0000256" key="6">
    <source>
        <dbReference type="SAM" id="Phobius"/>
    </source>
</evidence>
<feature type="transmembrane region" description="Helical" evidence="6">
    <location>
        <begin position="364"/>
        <end position="384"/>
    </location>
</feature>
<comment type="subcellular location">
    <subcellularLocation>
        <location evidence="1">Cell membrane</location>
        <topology evidence="1">Multi-pass membrane protein</topology>
    </subcellularLocation>
</comment>
<evidence type="ECO:0000256" key="2">
    <source>
        <dbReference type="ARBA" id="ARBA00022475"/>
    </source>
</evidence>
<feature type="transmembrane region" description="Helical" evidence="6">
    <location>
        <begin position="157"/>
        <end position="179"/>
    </location>
</feature>
<keyword evidence="3 6" id="KW-0812">Transmembrane</keyword>
<comment type="caution">
    <text evidence="7">The sequence shown here is derived from an EMBL/GenBank/DDBJ whole genome shotgun (WGS) entry which is preliminary data.</text>
</comment>
<dbReference type="EMBL" id="JAAIKD010000001">
    <property type="protein sequence ID" value="NEV92733.1"/>
    <property type="molecule type" value="Genomic_DNA"/>
</dbReference>
<feature type="transmembrane region" description="Helical" evidence="6">
    <location>
        <begin position="252"/>
        <end position="273"/>
    </location>
</feature>
<keyword evidence="5 6" id="KW-0472">Membrane</keyword>
<feature type="transmembrane region" description="Helical" evidence="6">
    <location>
        <begin position="447"/>
        <end position="466"/>
    </location>
</feature>
<dbReference type="PANTHER" id="PTHR30250:SF11">
    <property type="entry name" value="O-ANTIGEN TRANSPORTER-RELATED"/>
    <property type="match status" value="1"/>
</dbReference>
<keyword evidence="4 6" id="KW-1133">Transmembrane helix</keyword>
<feature type="transmembrane region" description="Helical" evidence="6">
    <location>
        <begin position="47"/>
        <end position="67"/>
    </location>
</feature>
<keyword evidence="8" id="KW-1185">Reference proteome</keyword>
<dbReference type="GO" id="GO:0005886">
    <property type="term" value="C:plasma membrane"/>
    <property type="evidence" value="ECO:0007669"/>
    <property type="project" value="UniProtKB-SubCell"/>
</dbReference>
<feature type="transmembrane region" description="Helical" evidence="6">
    <location>
        <begin position="335"/>
        <end position="352"/>
    </location>
</feature>
<dbReference type="Pfam" id="PF01943">
    <property type="entry name" value="Polysacc_synt"/>
    <property type="match status" value="1"/>
</dbReference>
<dbReference type="InterPro" id="IPR050833">
    <property type="entry name" value="Poly_Biosynth_Transport"/>
</dbReference>
<keyword evidence="2" id="KW-1003">Cell membrane</keyword>
<feature type="transmembrane region" description="Helical" evidence="6">
    <location>
        <begin position="294"/>
        <end position="315"/>
    </location>
</feature>
<dbReference type="RefSeq" id="WP_164003322.1">
    <property type="nucleotide sequence ID" value="NZ_JAAIKD010000001.1"/>
</dbReference>
<dbReference type="AlphaFoldDB" id="A0A6B3QX66"/>
<dbReference type="PANTHER" id="PTHR30250">
    <property type="entry name" value="PST FAMILY PREDICTED COLANIC ACID TRANSPORTER"/>
    <property type="match status" value="1"/>
</dbReference>
<reference evidence="7 8" key="1">
    <citation type="submission" date="2020-02" db="EMBL/GenBank/DDBJ databases">
        <title>Flavobacteriaceae Psychroflexus bacterium YR1-1, complete genome.</title>
        <authorList>
            <person name="Li Y."/>
            <person name="Wu S."/>
        </authorList>
    </citation>
    <scope>NUCLEOTIDE SEQUENCE [LARGE SCALE GENOMIC DNA]</scope>
    <source>
        <strain evidence="7 8">YR1-1</strain>
    </source>
</reference>
<accession>A0A6B3QX66</accession>
<organism evidence="7 8">
    <name type="scientific">Psychroflexus aurantiacus</name>
    <dbReference type="NCBI Taxonomy" id="2709310"/>
    <lineage>
        <taxon>Bacteria</taxon>
        <taxon>Pseudomonadati</taxon>
        <taxon>Bacteroidota</taxon>
        <taxon>Flavobacteriia</taxon>
        <taxon>Flavobacteriales</taxon>
        <taxon>Flavobacteriaceae</taxon>
        <taxon>Psychroflexus</taxon>
    </lineage>
</organism>
<evidence type="ECO:0000256" key="5">
    <source>
        <dbReference type="ARBA" id="ARBA00023136"/>
    </source>
</evidence>
<protein>
    <submittedName>
        <fullName evidence="7">Oligosaccharide flippase family protein</fullName>
    </submittedName>
</protein>
<sequence length="482" mass="54895">MESRDSKYFAKILLNGAFIVSLLEGSAKLVTLLLLPVFSKYLTPEDFGVFSLVVVIVSVLGLIYNPGTTSGTTRLYHDTTDKNEQKELIGSLFAFYIFIPFAFSIILIMVGQPLFNIFFKNFSFYPYGLMAILLALLMQAKNVWSVYLLLKYKIKLLSIYTFLSVIIGLVFAYLLVVVYEMGALGRVLAMFPPAIFLFIISLFTVYRYTGGKWSIKNMLYQFKFGVPLIGAIWSTSLLLIVDRYMLEVMTDVATVGIYAFAFQIGQIPQFFVLGIKKLWNPMFYENMNNNNYKIIEKLIFLFSSLLGLICILIILFSNDLFYLLIDERYYDSIPLVNIIVLGIFFSGLLIIPNSKLGYSKRFGLTSKIALTAFVINLLLNIILIKHIGAMGAALASVIAYFTYFLIASIIADKRSQVISTFKQLLLPIFFIILSLTFSFLYETSSFSLIHLTIKTSIIIVFLFLVFKQSKINYKQLKSFFKK</sequence>
<evidence type="ECO:0000256" key="4">
    <source>
        <dbReference type="ARBA" id="ARBA00022989"/>
    </source>
</evidence>
<evidence type="ECO:0000313" key="7">
    <source>
        <dbReference type="EMBL" id="NEV92733.1"/>
    </source>
</evidence>
<name>A0A6B3QX66_9FLAO</name>
<evidence type="ECO:0000256" key="3">
    <source>
        <dbReference type="ARBA" id="ARBA00022692"/>
    </source>
</evidence>
<feature type="transmembrane region" description="Helical" evidence="6">
    <location>
        <begin position="12"/>
        <end position="35"/>
    </location>
</feature>
<evidence type="ECO:0000313" key="8">
    <source>
        <dbReference type="Proteomes" id="UP000478505"/>
    </source>
</evidence>
<dbReference type="Proteomes" id="UP000478505">
    <property type="component" value="Unassembled WGS sequence"/>
</dbReference>
<gene>
    <name evidence="7" type="ORF">G3567_01060</name>
</gene>
<proteinExistence type="predicted"/>
<feature type="transmembrane region" description="Helical" evidence="6">
    <location>
        <begin position="185"/>
        <end position="206"/>
    </location>
</feature>
<feature type="transmembrane region" description="Helical" evidence="6">
    <location>
        <begin position="423"/>
        <end position="441"/>
    </location>
</feature>